<keyword evidence="1" id="KW-0812">Transmembrane</keyword>
<proteinExistence type="predicted"/>
<sequence>MTSANPPPNAKLAQRIQRLMAVGYSGMGSWCLLFPSTVIGLSLVPKYATTEYTPTLLMRCFGAQATTCGVLLGTANMTPKSFVAFGLAMIPYLGFNYWFGVGPGKGVFTSLLWLDFVGNVTFCAGSFYCAWLLGRDEEEVEGGGRLRKDE</sequence>
<dbReference type="OrthoDB" id="2145250at2759"/>
<keyword evidence="1" id="KW-1133">Transmembrane helix</keyword>
<dbReference type="Proteomes" id="UP001147747">
    <property type="component" value="Unassembled WGS sequence"/>
</dbReference>
<comment type="caution">
    <text evidence="2">The sequence shown here is derived from an EMBL/GenBank/DDBJ whole genome shotgun (WGS) entry which is preliminary data.</text>
</comment>
<keyword evidence="1" id="KW-0472">Membrane</keyword>
<dbReference type="AlphaFoldDB" id="A0A9W9SG83"/>
<feature type="transmembrane region" description="Helical" evidence="1">
    <location>
        <begin position="82"/>
        <end position="99"/>
    </location>
</feature>
<reference evidence="2" key="1">
    <citation type="submission" date="2022-12" db="EMBL/GenBank/DDBJ databases">
        <authorList>
            <person name="Petersen C."/>
        </authorList>
    </citation>
    <scope>NUCLEOTIDE SEQUENCE</scope>
    <source>
        <strain evidence="2">IBT 29677</strain>
    </source>
</reference>
<accession>A0A9W9SG83</accession>
<dbReference type="GeneID" id="81377172"/>
<reference evidence="2" key="2">
    <citation type="journal article" date="2023" name="IMA Fungus">
        <title>Comparative genomic study of the Penicillium genus elucidates a diverse pangenome and 15 lateral gene transfer events.</title>
        <authorList>
            <person name="Petersen C."/>
            <person name="Sorensen T."/>
            <person name="Nielsen M.R."/>
            <person name="Sondergaard T.E."/>
            <person name="Sorensen J.L."/>
            <person name="Fitzpatrick D.A."/>
            <person name="Frisvad J.C."/>
            <person name="Nielsen K.L."/>
        </authorList>
    </citation>
    <scope>NUCLEOTIDE SEQUENCE</scope>
    <source>
        <strain evidence="2">IBT 29677</strain>
    </source>
</reference>
<dbReference type="EMBL" id="JAPZBU010000012">
    <property type="protein sequence ID" value="KAJ5376669.1"/>
    <property type="molecule type" value="Genomic_DNA"/>
</dbReference>
<feature type="transmembrane region" description="Helical" evidence="1">
    <location>
        <begin position="21"/>
        <end position="44"/>
    </location>
</feature>
<dbReference type="RefSeq" id="XP_056481699.1">
    <property type="nucleotide sequence ID" value="XM_056638192.1"/>
</dbReference>
<name>A0A9W9SG83_9EURO</name>
<evidence type="ECO:0000256" key="1">
    <source>
        <dbReference type="SAM" id="Phobius"/>
    </source>
</evidence>
<organism evidence="2 3">
    <name type="scientific">Penicillium cosmopolitanum</name>
    <dbReference type="NCBI Taxonomy" id="1131564"/>
    <lineage>
        <taxon>Eukaryota</taxon>
        <taxon>Fungi</taxon>
        <taxon>Dikarya</taxon>
        <taxon>Ascomycota</taxon>
        <taxon>Pezizomycotina</taxon>
        <taxon>Eurotiomycetes</taxon>
        <taxon>Eurotiomycetidae</taxon>
        <taxon>Eurotiales</taxon>
        <taxon>Aspergillaceae</taxon>
        <taxon>Penicillium</taxon>
    </lineage>
</organism>
<keyword evidence="3" id="KW-1185">Reference proteome</keyword>
<gene>
    <name evidence="2" type="ORF">N7509_013555</name>
</gene>
<protein>
    <submittedName>
        <fullName evidence="2">Uncharacterized protein</fullName>
    </submittedName>
</protein>
<evidence type="ECO:0000313" key="2">
    <source>
        <dbReference type="EMBL" id="KAJ5376669.1"/>
    </source>
</evidence>
<feature type="transmembrane region" description="Helical" evidence="1">
    <location>
        <begin position="111"/>
        <end position="133"/>
    </location>
</feature>
<feature type="transmembrane region" description="Helical" evidence="1">
    <location>
        <begin position="56"/>
        <end position="75"/>
    </location>
</feature>
<evidence type="ECO:0000313" key="3">
    <source>
        <dbReference type="Proteomes" id="UP001147747"/>
    </source>
</evidence>